<dbReference type="EMBL" id="CAJHUC010001311">
    <property type="protein sequence ID" value="CAD7700631.1"/>
    <property type="molecule type" value="Genomic_DNA"/>
</dbReference>
<organism evidence="2 3">
    <name type="scientific">Ostreobium quekettii</name>
    <dbReference type="NCBI Taxonomy" id="121088"/>
    <lineage>
        <taxon>Eukaryota</taxon>
        <taxon>Viridiplantae</taxon>
        <taxon>Chlorophyta</taxon>
        <taxon>core chlorophytes</taxon>
        <taxon>Ulvophyceae</taxon>
        <taxon>TCBD clade</taxon>
        <taxon>Bryopsidales</taxon>
        <taxon>Ostreobineae</taxon>
        <taxon>Ostreobiaceae</taxon>
        <taxon>Ostreobium</taxon>
    </lineage>
</organism>
<feature type="compositionally biased region" description="Polar residues" evidence="1">
    <location>
        <begin position="186"/>
        <end position="204"/>
    </location>
</feature>
<keyword evidence="3" id="KW-1185">Reference proteome</keyword>
<feature type="compositionally biased region" description="Basic residues" evidence="1">
    <location>
        <begin position="17"/>
        <end position="26"/>
    </location>
</feature>
<evidence type="ECO:0000256" key="1">
    <source>
        <dbReference type="SAM" id="MobiDB-lite"/>
    </source>
</evidence>
<dbReference type="AlphaFoldDB" id="A0A8S1IZP1"/>
<feature type="compositionally biased region" description="Polar residues" evidence="1">
    <location>
        <begin position="150"/>
        <end position="177"/>
    </location>
</feature>
<feature type="region of interest" description="Disordered" evidence="1">
    <location>
        <begin position="150"/>
        <end position="324"/>
    </location>
</feature>
<reference evidence="2" key="1">
    <citation type="submission" date="2020-12" db="EMBL/GenBank/DDBJ databases">
        <authorList>
            <person name="Iha C."/>
        </authorList>
    </citation>
    <scope>NUCLEOTIDE SEQUENCE</scope>
</reference>
<feature type="compositionally biased region" description="Basic and acidic residues" evidence="1">
    <location>
        <begin position="251"/>
        <end position="260"/>
    </location>
</feature>
<evidence type="ECO:0000313" key="3">
    <source>
        <dbReference type="Proteomes" id="UP000708148"/>
    </source>
</evidence>
<name>A0A8S1IZP1_9CHLO</name>
<feature type="compositionally biased region" description="Basic and acidic residues" evidence="1">
    <location>
        <begin position="1"/>
        <end position="16"/>
    </location>
</feature>
<protein>
    <submittedName>
        <fullName evidence="2">Uncharacterized protein</fullName>
    </submittedName>
</protein>
<proteinExistence type="predicted"/>
<evidence type="ECO:0000313" key="2">
    <source>
        <dbReference type="EMBL" id="CAD7700631.1"/>
    </source>
</evidence>
<accession>A0A8S1IZP1</accession>
<feature type="region of interest" description="Disordered" evidence="1">
    <location>
        <begin position="1"/>
        <end position="74"/>
    </location>
</feature>
<comment type="caution">
    <text evidence="2">The sequence shown here is derived from an EMBL/GenBank/DDBJ whole genome shotgun (WGS) entry which is preliminary data.</text>
</comment>
<gene>
    <name evidence="2" type="ORF">OSTQU699_LOCUS5990</name>
</gene>
<sequence length="324" mass="33885">MDLGEKGANRAKWADRQRHRSGRGKQKAQGGPGRGGRAQQQGKALETNADRYEEDADDLGRGGDAGRAGSSRSGGADLAELLNAVDANVWSAYGRYRAVVEDVGRAPPLATDGTDPEELSINLDALAASLSALPLSEVLRISPRLLAGMQSSDPADEAISSTSTASVLPHKGNTQHSVPGHAPQPAQAQGTLPSFAQEEPTQSVVACESDASDKVVRELGTAAVANNGRASPQRVEPIASTTGTPSADMVPEARTRDATPHQKPGASDEVDDELDALLAFSKKESSRSGAAETSGDVRSTSTKKTQHKGAHRGQENLEEWLDSL</sequence>
<dbReference type="Proteomes" id="UP000708148">
    <property type="component" value="Unassembled WGS sequence"/>
</dbReference>